<dbReference type="PANTHER" id="PTHR42643:SF39">
    <property type="entry name" value="IONOTROPIC RECEPTOR 56A-RELATED"/>
    <property type="match status" value="1"/>
</dbReference>
<accession>A0AAV4TZL5</accession>
<evidence type="ECO:0000256" key="8">
    <source>
        <dbReference type="ARBA" id="ARBA00023136"/>
    </source>
</evidence>
<dbReference type="InterPro" id="IPR036859">
    <property type="entry name" value="CAP-Gly_dom_sf"/>
</dbReference>
<evidence type="ECO:0000259" key="14">
    <source>
        <dbReference type="Pfam" id="PF00060"/>
    </source>
</evidence>
<keyword evidence="3" id="KW-0813">Transport</keyword>
<evidence type="ECO:0000313" key="17">
    <source>
        <dbReference type="Proteomes" id="UP001054837"/>
    </source>
</evidence>
<dbReference type="Pfam" id="PF10613">
    <property type="entry name" value="Lig_chan-Glu_bd"/>
    <property type="match status" value="1"/>
</dbReference>
<protein>
    <submittedName>
        <fullName evidence="16">Tubulin-specific chaperone E</fullName>
    </submittedName>
</protein>
<evidence type="ECO:0000256" key="3">
    <source>
        <dbReference type="ARBA" id="ARBA00022448"/>
    </source>
</evidence>
<comment type="caution">
    <text evidence="16">The sequence shown here is derived from an EMBL/GenBank/DDBJ whole genome shotgun (WGS) entry which is preliminary data.</text>
</comment>
<keyword evidence="6 13" id="KW-1133">Transmembrane helix</keyword>
<name>A0AAV4TZL5_9ARAC</name>
<dbReference type="GO" id="GO:0015276">
    <property type="term" value="F:ligand-gated monoatomic ion channel activity"/>
    <property type="evidence" value="ECO:0007669"/>
    <property type="project" value="InterPro"/>
</dbReference>
<evidence type="ECO:0000256" key="4">
    <source>
        <dbReference type="ARBA" id="ARBA00022475"/>
    </source>
</evidence>
<keyword evidence="10" id="KW-0325">Glycoprotein</keyword>
<gene>
    <name evidence="16" type="primary">TBCE</name>
    <name evidence="16" type="ORF">CDAR_319311</name>
</gene>
<evidence type="ECO:0000256" key="2">
    <source>
        <dbReference type="ARBA" id="ARBA00008685"/>
    </source>
</evidence>
<evidence type="ECO:0000256" key="1">
    <source>
        <dbReference type="ARBA" id="ARBA00004651"/>
    </source>
</evidence>
<organism evidence="16 17">
    <name type="scientific">Caerostris darwini</name>
    <dbReference type="NCBI Taxonomy" id="1538125"/>
    <lineage>
        <taxon>Eukaryota</taxon>
        <taxon>Metazoa</taxon>
        <taxon>Ecdysozoa</taxon>
        <taxon>Arthropoda</taxon>
        <taxon>Chelicerata</taxon>
        <taxon>Arachnida</taxon>
        <taxon>Araneae</taxon>
        <taxon>Araneomorphae</taxon>
        <taxon>Entelegynae</taxon>
        <taxon>Araneoidea</taxon>
        <taxon>Araneidae</taxon>
        <taxon>Caerostris</taxon>
    </lineage>
</organism>
<dbReference type="AlphaFoldDB" id="A0AAV4TZL5"/>
<dbReference type="PROSITE" id="PS51450">
    <property type="entry name" value="LRR"/>
    <property type="match status" value="1"/>
</dbReference>
<proteinExistence type="inferred from homology"/>
<dbReference type="InterPro" id="IPR032675">
    <property type="entry name" value="LRR_dom_sf"/>
</dbReference>
<evidence type="ECO:0000256" key="11">
    <source>
        <dbReference type="ARBA" id="ARBA00023286"/>
    </source>
</evidence>
<feature type="transmembrane region" description="Helical" evidence="13">
    <location>
        <begin position="476"/>
        <end position="499"/>
    </location>
</feature>
<feature type="transmembrane region" description="Helical" evidence="13">
    <location>
        <begin position="423"/>
        <end position="442"/>
    </location>
</feature>
<evidence type="ECO:0000256" key="6">
    <source>
        <dbReference type="ARBA" id="ARBA00022989"/>
    </source>
</evidence>
<keyword evidence="9" id="KW-0675">Receptor</keyword>
<dbReference type="InterPro" id="IPR001611">
    <property type="entry name" value="Leu-rich_rpt"/>
</dbReference>
<reference evidence="16 17" key="1">
    <citation type="submission" date="2021-06" db="EMBL/GenBank/DDBJ databases">
        <title>Caerostris darwini draft genome.</title>
        <authorList>
            <person name="Kono N."/>
            <person name="Arakawa K."/>
        </authorList>
    </citation>
    <scope>NUCLEOTIDE SEQUENCE [LARGE SCALE GENOMIC DNA]</scope>
</reference>
<evidence type="ECO:0000259" key="15">
    <source>
        <dbReference type="Pfam" id="PF10613"/>
    </source>
</evidence>
<evidence type="ECO:0000313" key="16">
    <source>
        <dbReference type="EMBL" id="GIY50268.1"/>
    </source>
</evidence>
<dbReference type="PANTHER" id="PTHR42643">
    <property type="entry name" value="IONOTROPIC RECEPTOR 20A-RELATED"/>
    <property type="match status" value="1"/>
</dbReference>
<keyword evidence="17" id="KW-1185">Reference proteome</keyword>
<keyword evidence="4" id="KW-1003">Cell membrane</keyword>
<dbReference type="GO" id="GO:0050906">
    <property type="term" value="P:detection of stimulus involved in sensory perception"/>
    <property type="evidence" value="ECO:0007669"/>
    <property type="project" value="UniProtKB-ARBA"/>
</dbReference>
<dbReference type="SUPFAM" id="SSF52058">
    <property type="entry name" value="L domain-like"/>
    <property type="match status" value="1"/>
</dbReference>
<feature type="domain" description="Ionotropic glutamate receptor C-terminal" evidence="14">
    <location>
        <begin position="446"/>
        <end position="679"/>
    </location>
</feature>
<comment type="subcellular location">
    <subcellularLocation>
        <location evidence="1">Cell membrane</location>
        <topology evidence="1">Multi-pass membrane protein</topology>
    </subcellularLocation>
</comment>
<dbReference type="Pfam" id="PF00060">
    <property type="entry name" value="Lig_chan"/>
    <property type="match status" value="1"/>
</dbReference>
<dbReference type="InterPro" id="IPR052192">
    <property type="entry name" value="Insect_Ionotropic_Sensory_Rcpt"/>
</dbReference>
<keyword evidence="11" id="KW-1071">Ligand-gated ion channel</keyword>
<dbReference type="GO" id="GO:0005886">
    <property type="term" value="C:plasma membrane"/>
    <property type="evidence" value="ECO:0007669"/>
    <property type="project" value="UniProtKB-SubCell"/>
</dbReference>
<feature type="domain" description="Ionotropic glutamate receptor L-glutamate and glycine-binding" evidence="15">
    <location>
        <begin position="305"/>
        <end position="406"/>
    </location>
</feature>
<dbReference type="InterPro" id="IPR019594">
    <property type="entry name" value="Glu/Gly-bd"/>
</dbReference>
<dbReference type="Gene3D" id="3.80.10.10">
    <property type="entry name" value="Ribonuclease Inhibitor"/>
    <property type="match status" value="1"/>
</dbReference>
<keyword evidence="7" id="KW-0406">Ion transport</keyword>
<evidence type="ECO:0000256" key="12">
    <source>
        <dbReference type="ARBA" id="ARBA00023303"/>
    </source>
</evidence>
<keyword evidence="8 13" id="KW-0472">Membrane</keyword>
<dbReference type="InterPro" id="IPR001320">
    <property type="entry name" value="Iontro_rcpt_C"/>
</dbReference>
<evidence type="ECO:0000256" key="13">
    <source>
        <dbReference type="SAM" id="Phobius"/>
    </source>
</evidence>
<dbReference type="Gene3D" id="1.10.287.70">
    <property type="match status" value="1"/>
</dbReference>
<comment type="similarity">
    <text evidence="2">Belongs to the glutamate-gated ion channel (TC 1.A.10.1) family.</text>
</comment>
<feature type="transmembrane region" description="Helical" evidence="13">
    <location>
        <begin position="672"/>
        <end position="696"/>
    </location>
</feature>
<evidence type="ECO:0000256" key="9">
    <source>
        <dbReference type="ARBA" id="ARBA00023170"/>
    </source>
</evidence>
<sequence length="701" mass="78755">MYNKKENSSMRINAGREKRVGIKGPLSNIICILVKLKLSSNMDATALEIGSRVHCEGEHGTVLYIGQISGMEGENGKLLIPNAGSFIKISKADLGISCPNAIKIKYGKSDHSNKTPNFINLPQNSGTERQIEMVGMEKIMGKQSNFSQLTDVVLSGMLVNGPGNEHELKDLAPNIRNLDLSENLLASWEDVNNIVKQLSHLSTLVLSKNHLNILEGGESCQECYKSLKLLVLNSMAYSWKEVLSYAIMWPFIEELFVHDNEMLILEPPSFPIFSKLKLLSLENNPLKSWNEVNKLGSLAKVAVLNKPETIVRVNEDGTQTYLGDEGNFLQAITRGLNAELRLVYTEDISWGQLQADGNWTGMVGKLQKDLADIAVFYMGMREDRMGVVDFSPSYTTEDVIFVIKKEGYLPKSLAFIKTFDSSIWIALVVVFLLMPSIFKVLLHVKNSYNQLLLMLTSYILGQAMENRNKSLKYRVVLSSWLIFATVISFSYSAVFFSLLTLPGEIQSVRNFQELSEAVVKKNYKCYIPKGSSLLDLLLKSDKKYLNTLGQTIVTNEWYIKNGPLLFNDQIDTHSALIGGRDWLGVIAGPEIWKHNYISEESLMSYPLAVSMKKNFCLKKNLVRVIHRINNAGIYYKQKDDATFQLWSKVPEKRRNVVLEAQALSLTDLAGAFLLHLAGIILAMLCFICEIVCVRCVKRNNS</sequence>
<evidence type="ECO:0000256" key="5">
    <source>
        <dbReference type="ARBA" id="ARBA00022692"/>
    </source>
</evidence>
<dbReference type="Proteomes" id="UP001054837">
    <property type="component" value="Unassembled WGS sequence"/>
</dbReference>
<dbReference type="EMBL" id="BPLQ01010363">
    <property type="protein sequence ID" value="GIY50268.1"/>
    <property type="molecule type" value="Genomic_DNA"/>
</dbReference>
<dbReference type="SUPFAM" id="SSF74924">
    <property type="entry name" value="Cap-Gly domain"/>
    <property type="match status" value="1"/>
</dbReference>
<evidence type="ECO:0000256" key="10">
    <source>
        <dbReference type="ARBA" id="ARBA00023180"/>
    </source>
</evidence>
<dbReference type="Gene3D" id="3.40.190.10">
    <property type="entry name" value="Periplasmic binding protein-like II"/>
    <property type="match status" value="1"/>
</dbReference>
<keyword evidence="5 13" id="KW-0812">Transmembrane</keyword>
<evidence type="ECO:0000256" key="7">
    <source>
        <dbReference type="ARBA" id="ARBA00023065"/>
    </source>
</evidence>
<dbReference type="SUPFAM" id="SSF53850">
    <property type="entry name" value="Periplasmic binding protein-like II"/>
    <property type="match status" value="1"/>
</dbReference>
<keyword evidence="12" id="KW-0407">Ion channel</keyword>